<dbReference type="PANTHER" id="PTHR22726">
    <property type="entry name" value="METALLOENDOPEPTIDASE OMA1"/>
    <property type="match status" value="1"/>
</dbReference>
<feature type="domain" description="LysM" evidence="8">
    <location>
        <begin position="439"/>
        <end position="486"/>
    </location>
</feature>
<evidence type="ECO:0000259" key="8">
    <source>
        <dbReference type="PROSITE" id="PS51782"/>
    </source>
</evidence>
<feature type="chain" id="PRO_5046906617" evidence="7">
    <location>
        <begin position="31"/>
        <end position="489"/>
    </location>
</feature>
<accession>A0ABU8S5P8</accession>
<dbReference type="Gene3D" id="3.10.350.10">
    <property type="entry name" value="LysM domain"/>
    <property type="match status" value="1"/>
</dbReference>
<keyword evidence="2" id="KW-0645">Protease</keyword>
<keyword evidence="5" id="KW-0862">Zinc</keyword>
<dbReference type="InterPro" id="IPR051156">
    <property type="entry name" value="Mito/Outer_Membr_Metalloprot"/>
</dbReference>
<protein>
    <submittedName>
        <fullName evidence="9">M48 family metalloprotease</fullName>
        <ecNumber evidence="9">3.4.24.-</ecNumber>
    </submittedName>
</protein>
<reference evidence="9 10" key="1">
    <citation type="submission" date="2024-03" db="EMBL/GenBank/DDBJ databases">
        <authorList>
            <person name="Jo J.-H."/>
        </authorList>
    </citation>
    <scope>NUCLEOTIDE SEQUENCE [LARGE SCALE GENOMIC DNA]</scope>
    <source>
        <strain evidence="9 10">AS3R-12</strain>
    </source>
</reference>
<dbReference type="PANTHER" id="PTHR22726:SF24">
    <property type="entry name" value="M48 FAMILY METALLOPEPTIDASE"/>
    <property type="match status" value="1"/>
</dbReference>
<dbReference type="InterPro" id="IPR036779">
    <property type="entry name" value="LysM_dom_sf"/>
</dbReference>
<dbReference type="CDD" id="cd00118">
    <property type="entry name" value="LysM"/>
    <property type="match status" value="1"/>
</dbReference>
<evidence type="ECO:0000256" key="1">
    <source>
        <dbReference type="ARBA" id="ARBA00001947"/>
    </source>
</evidence>
<keyword evidence="10" id="KW-1185">Reference proteome</keyword>
<dbReference type="Pfam" id="PF01476">
    <property type="entry name" value="LysM"/>
    <property type="match status" value="1"/>
</dbReference>
<dbReference type="Pfam" id="PF01435">
    <property type="entry name" value="Peptidase_M48"/>
    <property type="match status" value="1"/>
</dbReference>
<organism evidence="9 10">
    <name type="scientific">Novosphingobium aquae</name>
    <dbReference type="NCBI Taxonomy" id="3133435"/>
    <lineage>
        <taxon>Bacteria</taxon>
        <taxon>Pseudomonadati</taxon>
        <taxon>Pseudomonadota</taxon>
        <taxon>Alphaproteobacteria</taxon>
        <taxon>Sphingomonadales</taxon>
        <taxon>Sphingomonadaceae</taxon>
        <taxon>Novosphingobium</taxon>
    </lineage>
</organism>
<dbReference type="EC" id="3.4.24.-" evidence="9"/>
<evidence type="ECO:0000256" key="7">
    <source>
        <dbReference type="SAM" id="SignalP"/>
    </source>
</evidence>
<evidence type="ECO:0000256" key="2">
    <source>
        <dbReference type="ARBA" id="ARBA00022670"/>
    </source>
</evidence>
<name>A0ABU8S5P8_9SPHN</name>
<gene>
    <name evidence="9" type="ORF">WG900_05170</name>
</gene>
<dbReference type="Gene3D" id="3.30.2010.10">
    <property type="entry name" value="Metalloproteases ('zincins'), catalytic domain"/>
    <property type="match status" value="1"/>
</dbReference>
<comment type="cofactor">
    <cofactor evidence="1">
        <name>Zn(2+)</name>
        <dbReference type="ChEBI" id="CHEBI:29105"/>
    </cofactor>
</comment>
<evidence type="ECO:0000313" key="9">
    <source>
        <dbReference type="EMBL" id="MEJ6009304.1"/>
    </source>
</evidence>
<evidence type="ECO:0000313" key="10">
    <source>
        <dbReference type="Proteomes" id="UP001379235"/>
    </source>
</evidence>
<proteinExistence type="predicted"/>
<dbReference type="EMBL" id="JBBHJY010000001">
    <property type="protein sequence ID" value="MEJ6009304.1"/>
    <property type="molecule type" value="Genomic_DNA"/>
</dbReference>
<keyword evidence="4 9" id="KW-0378">Hydrolase</keyword>
<comment type="caution">
    <text evidence="9">The sequence shown here is derived from an EMBL/GenBank/DDBJ whole genome shotgun (WGS) entry which is preliminary data.</text>
</comment>
<dbReference type="CDD" id="cd07324">
    <property type="entry name" value="M48C_Oma1-like"/>
    <property type="match status" value="1"/>
</dbReference>
<evidence type="ECO:0000256" key="5">
    <source>
        <dbReference type="ARBA" id="ARBA00022833"/>
    </source>
</evidence>
<dbReference type="InterPro" id="IPR001915">
    <property type="entry name" value="Peptidase_M48"/>
</dbReference>
<sequence>MTVQKMTGRETLVLMASAGALALLPTVASAQNAQSISQSDKEQGAKAHPQLLEEFGGAVSGPQAAYVEGIGKDVAIYSGLSNARSDFTVTLLNSPVNNAFAIPGGYIYVTRDLVGLMNNEAELAGVLSHEVGHVVARHSNKRQSAATRNTVIGVLGSVLAGAVLGNNAIGGVVQKGLLQGSQLLTLKYSRSQETEADNLGVEYLKRGGYDPRAMGTVLQALANENALEARIQGRAATKVPEWALTHPSDAPRIKAALARAGSATGKTNRDRFLAGVNGMMMDDDPKQGIIEGRRFTHPDFRFSFDAPQGFYMTNGTRAVAITGQSGQAELTSAAYGGNLDNYVRSVFSGLAGQGQTIDPRTVQRTTVNGIPAAYGAARVNSSSGQVDAVVFAYELSNSQAFHFVTLAKAGAAQSFDPMFASMRRISATDAAAIKPRRLSVVTVRSGDTVQSLSARMAYTDYKLDRFLVLNGLTSTSKLTPGQKIKLVVY</sequence>
<dbReference type="Proteomes" id="UP001379235">
    <property type="component" value="Unassembled WGS sequence"/>
</dbReference>
<keyword evidence="6 9" id="KW-0482">Metalloprotease</keyword>
<evidence type="ECO:0000256" key="6">
    <source>
        <dbReference type="ARBA" id="ARBA00023049"/>
    </source>
</evidence>
<dbReference type="GO" id="GO:0008237">
    <property type="term" value="F:metallopeptidase activity"/>
    <property type="evidence" value="ECO:0007669"/>
    <property type="project" value="UniProtKB-KW"/>
</dbReference>
<keyword evidence="7" id="KW-0732">Signal</keyword>
<feature type="signal peptide" evidence="7">
    <location>
        <begin position="1"/>
        <end position="30"/>
    </location>
</feature>
<dbReference type="InterPro" id="IPR018392">
    <property type="entry name" value="LysM"/>
</dbReference>
<evidence type="ECO:0000256" key="3">
    <source>
        <dbReference type="ARBA" id="ARBA00022723"/>
    </source>
</evidence>
<keyword evidence="3" id="KW-0479">Metal-binding</keyword>
<dbReference type="PROSITE" id="PS51782">
    <property type="entry name" value="LYSM"/>
    <property type="match status" value="1"/>
</dbReference>
<dbReference type="RefSeq" id="WP_339965243.1">
    <property type="nucleotide sequence ID" value="NZ_JBBHJY010000001.1"/>
</dbReference>
<evidence type="ECO:0000256" key="4">
    <source>
        <dbReference type="ARBA" id="ARBA00022801"/>
    </source>
</evidence>